<protein>
    <submittedName>
        <fullName evidence="1">Uncharacterized protein</fullName>
    </submittedName>
</protein>
<dbReference type="EMBL" id="JAGYWB010000003">
    <property type="protein sequence ID" value="KAI0527578.1"/>
    <property type="molecule type" value="Genomic_DNA"/>
</dbReference>
<comment type="caution">
    <text evidence="1">The sequence shown here is derived from an EMBL/GenBank/DDBJ whole genome shotgun (WGS) entry which is preliminary data.</text>
</comment>
<organism evidence="1 2">
    <name type="scientific">Dendrobium nobile</name>
    <name type="common">Orchid</name>
    <dbReference type="NCBI Taxonomy" id="94219"/>
    <lineage>
        <taxon>Eukaryota</taxon>
        <taxon>Viridiplantae</taxon>
        <taxon>Streptophyta</taxon>
        <taxon>Embryophyta</taxon>
        <taxon>Tracheophyta</taxon>
        <taxon>Spermatophyta</taxon>
        <taxon>Magnoliopsida</taxon>
        <taxon>Liliopsida</taxon>
        <taxon>Asparagales</taxon>
        <taxon>Orchidaceae</taxon>
        <taxon>Epidendroideae</taxon>
        <taxon>Malaxideae</taxon>
        <taxon>Dendrobiinae</taxon>
        <taxon>Dendrobium</taxon>
    </lineage>
</organism>
<proteinExistence type="predicted"/>
<name>A0A8T3C5U0_DENNO</name>
<keyword evidence="2" id="KW-1185">Reference proteome</keyword>
<accession>A0A8T3C5U0</accession>
<reference evidence="1" key="1">
    <citation type="journal article" date="2022" name="Front. Genet.">
        <title>Chromosome-Scale Assembly of the Dendrobium nobile Genome Provides Insights Into the Molecular Mechanism of the Biosynthesis of the Medicinal Active Ingredient of Dendrobium.</title>
        <authorList>
            <person name="Xu Q."/>
            <person name="Niu S.-C."/>
            <person name="Li K.-L."/>
            <person name="Zheng P.-J."/>
            <person name="Zhang X.-J."/>
            <person name="Jia Y."/>
            <person name="Liu Y."/>
            <person name="Niu Y.-X."/>
            <person name="Yu L.-H."/>
            <person name="Chen D.-F."/>
            <person name="Zhang G.-Q."/>
        </authorList>
    </citation>
    <scope>NUCLEOTIDE SEQUENCE</scope>
    <source>
        <tissue evidence="1">Leaf</tissue>
    </source>
</reference>
<dbReference type="AlphaFoldDB" id="A0A8T3C5U0"/>
<gene>
    <name evidence="1" type="ORF">KFK09_003183</name>
</gene>
<evidence type="ECO:0000313" key="1">
    <source>
        <dbReference type="EMBL" id="KAI0527578.1"/>
    </source>
</evidence>
<evidence type="ECO:0000313" key="2">
    <source>
        <dbReference type="Proteomes" id="UP000829196"/>
    </source>
</evidence>
<sequence>MATLLISKQSFSLHYHSIGGMKAMIWHGWEKWKDRPVRRANEWKEHEREVGDDSRLIKLHEREKVWGLTFSEVPLTFLMGSIKIQVKDALKDSCHD</sequence>
<dbReference type="Proteomes" id="UP000829196">
    <property type="component" value="Unassembled WGS sequence"/>
</dbReference>